<keyword evidence="4" id="KW-1185">Reference proteome</keyword>
<dbReference type="EMBL" id="RFFH01000002">
    <property type="protein sequence ID" value="RMI34235.1"/>
    <property type="molecule type" value="Genomic_DNA"/>
</dbReference>
<dbReference type="AlphaFoldDB" id="A0A3M2LE31"/>
<evidence type="ECO:0000259" key="2">
    <source>
        <dbReference type="Pfam" id="PF26059"/>
    </source>
</evidence>
<gene>
    <name evidence="3" type="ORF">EBN03_07430</name>
</gene>
<dbReference type="OrthoDB" id="4375981at2"/>
<dbReference type="Pfam" id="PF26059">
    <property type="entry name" value="DUF8020"/>
    <property type="match status" value="1"/>
</dbReference>
<sequence>MQIRKFAATAALSIAAIGVTAGTVHAAPAEAPGQTIGYHVDLTTTGATVTTDGGSLVDDNGVLEVRSDDGTVGGAAPLAVRVDDFTFPIAAQINGNTATLTPQYDLAHATYTPQDVDLPFQDSAPWKTPYDREVAAWTRLATTVGVGGVVGTATGAVAGAAIGCAAGAVATGLTVATITALFGGLGGAAVGCLAGASVVGFLGTVIGALVVTLPVAVGAIAQYFTTINAPFVPAGTK</sequence>
<feature type="domain" description="DUF8020" evidence="2">
    <location>
        <begin position="36"/>
        <end position="103"/>
    </location>
</feature>
<proteinExistence type="predicted"/>
<accession>A0A3M2LE31</accession>
<keyword evidence="1" id="KW-0732">Signal</keyword>
<evidence type="ECO:0000313" key="4">
    <source>
        <dbReference type="Proteomes" id="UP000279275"/>
    </source>
</evidence>
<dbReference type="RefSeq" id="WP_122187158.1">
    <property type="nucleotide sequence ID" value="NZ_RFFH01000002.1"/>
</dbReference>
<name>A0A3M2LE31_9NOCA</name>
<organism evidence="3 4">
    <name type="scientific">Nocardia stercoris</name>
    <dbReference type="NCBI Taxonomy" id="2483361"/>
    <lineage>
        <taxon>Bacteria</taxon>
        <taxon>Bacillati</taxon>
        <taxon>Actinomycetota</taxon>
        <taxon>Actinomycetes</taxon>
        <taxon>Mycobacteriales</taxon>
        <taxon>Nocardiaceae</taxon>
        <taxon>Nocardia</taxon>
    </lineage>
</organism>
<evidence type="ECO:0000313" key="3">
    <source>
        <dbReference type="EMBL" id="RMI34235.1"/>
    </source>
</evidence>
<feature type="signal peptide" evidence="1">
    <location>
        <begin position="1"/>
        <end position="26"/>
    </location>
</feature>
<dbReference type="Proteomes" id="UP000279275">
    <property type="component" value="Unassembled WGS sequence"/>
</dbReference>
<evidence type="ECO:0000256" key="1">
    <source>
        <dbReference type="SAM" id="SignalP"/>
    </source>
</evidence>
<dbReference type="InterPro" id="IPR058333">
    <property type="entry name" value="DUF8020"/>
</dbReference>
<feature type="chain" id="PRO_5018140868" description="DUF8020 domain-containing protein" evidence="1">
    <location>
        <begin position="27"/>
        <end position="237"/>
    </location>
</feature>
<protein>
    <recommendedName>
        <fullName evidence="2">DUF8020 domain-containing protein</fullName>
    </recommendedName>
</protein>
<comment type="caution">
    <text evidence="3">The sequence shown here is derived from an EMBL/GenBank/DDBJ whole genome shotgun (WGS) entry which is preliminary data.</text>
</comment>
<reference evidence="3 4" key="1">
    <citation type="submission" date="2018-10" db="EMBL/GenBank/DDBJ databases">
        <title>Isolation from cow dung.</title>
        <authorList>
            <person name="Ling L."/>
        </authorList>
    </citation>
    <scope>NUCLEOTIDE SEQUENCE [LARGE SCALE GENOMIC DNA]</scope>
    <source>
        <strain evidence="3 4">NEAU-LL90</strain>
    </source>
</reference>